<dbReference type="Gene3D" id="1.10.30.10">
    <property type="entry name" value="High mobility group box domain"/>
    <property type="match status" value="1"/>
</dbReference>
<reference evidence="6 7" key="1">
    <citation type="journal article" date="2007" name="Nat. Biotechnol.">
        <title>Genome sequence of the lignocellulose-bioconverting and xylose-fermenting yeast Pichia stipitis.</title>
        <authorList>
            <person name="Jeffries T.W."/>
            <person name="Grigoriev I.V."/>
            <person name="Grimwood J."/>
            <person name="Laplaza J.M."/>
            <person name="Aerts A."/>
            <person name="Salamov A."/>
            <person name="Schmutz J."/>
            <person name="Lindquist E."/>
            <person name="Dehal P."/>
            <person name="Shapiro H."/>
            <person name="Jin Y.S."/>
            <person name="Passoth V."/>
            <person name="Richardson P.M."/>
        </authorList>
    </citation>
    <scope>NUCLEOTIDE SEQUENCE [LARGE SCALE GENOMIC DNA]</scope>
    <source>
        <strain evidence="7">ATCC 58785 / CBS 6054 / NBRC 10063 / NRRL Y-11545</strain>
    </source>
</reference>
<dbReference type="GO" id="GO:0001174">
    <property type="term" value="P:transcriptional start site selection at RNA polymerase II promoter"/>
    <property type="evidence" value="ECO:0007669"/>
    <property type="project" value="EnsemblFungi"/>
</dbReference>
<dbReference type="GO" id="GO:0060962">
    <property type="term" value="P:regulation of ribosomal protein gene transcription by RNA polymerase II"/>
    <property type="evidence" value="ECO:0007669"/>
    <property type="project" value="EnsemblFungi"/>
</dbReference>
<evidence type="ECO:0000256" key="2">
    <source>
        <dbReference type="ARBA" id="ARBA00023242"/>
    </source>
</evidence>
<dbReference type="GO" id="GO:0070550">
    <property type="term" value="P:rDNA chromatin condensation"/>
    <property type="evidence" value="ECO:0007669"/>
    <property type="project" value="EnsemblFungi"/>
</dbReference>
<dbReference type="InterPro" id="IPR051965">
    <property type="entry name" value="ChromReg_NeuronalGeneExpr"/>
</dbReference>
<dbReference type="GO" id="GO:0032040">
    <property type="term" value="C:small-subunit processome"/>
    <property type="evidence" value="ECO:0007669"/>
    <property type="project" value="EnsemblFungi"/>
</dbReference>
<feature type="domain" description="HMG box" evidence="5">
    <location>
        <begin position="90"/>
        <end position="163"/>
    </location>
</feature>
<evidence type="ECO:0000313" key="7">
    <source>
        <dbReference type="Proteomes" id="UP000002258"/>
    </source>
</evidence>
<dbReference type="PROSITE" id="PS50118">
    <property type="entry name" value="HMG_BOX_2"/>
    <property type="match status" value="1"/>
</dbReference>
<dbReference type="GO" id="GO:0008301">
    <property type="term" value="F:DNA binding, bending"/>
    <property type="evidence" value="ECO:0007669"/>
    <property type="project" value="EnsemblFungi"/>
</dbReference>
<feature type="DNA-binding region" description="HMG box" evidence="3">
    <location>
        <begin position="90"/>
        <end position="163"/>
    </location>
</feature>
<proteinExistence type="predicted"/>
<dbReference type="OMA" id="DKWKQAY"/>
<keyword evidence="2 3" id="KW-0539">Nucleus</keyword>
<dbReference type="SUPFAM" id="SSF47095">
    <property type="entry name" value="HMG-box"/>
    <property type="match status" value="1"/>
</dbReference>
<dbReference type="AlphaFoldDB" id="A3LP91"/>
<evidence type="ECO:0000256" key="1">
    <source>
        <dbReference type="ARBA" id="ARBA00023125"/>
    </source>
</evidence>
<evidence type="ECO:0000313" key="6">
    <source>
        <dbReference type="EMBL" id="ABN65001.2"/>
    </source>
</evidence>
<dbReference type="GO" id="GO:0000400">
    <property type="term" value="F:four-way junction DNA binding"/>
    <property type="evidence" value="ECO:0007669"/>
    <property type="project" value="EnsemblFungi"/>
</dbReference>
<dbReference type="OrthoDB" id="5550281at2759"/>
<evidence type="ECO:0000259" key="5">
    <source>
        <dbReference type="PROSITE" id="PS50118"/>
    </source>
</evidence>
<dbReference type="HOGENOM" id="CLU_076155_1_0_1"/>
<dbReference type="PANTHER" id="PTHR46040">
    <property type="entry name" value="HIGH MOBILITY GROUP PROTEIN 2"/>
    <property type="match status" value="1"/>
</dbReference>
<feature type="region of interest" description="Disordered" evidence="4">
    <location>
        <begin position="69"/>
        <end position="91"/>
    </location>
</feature>
<gene>
    <name evidence="6" type="primary">HMO1</name>
    <name evidence="6" type="ORF">PICST_66957</name>
</gene>
<keyword evidence="7" id="KW-1185">Reference proteome</keyword>
<dbReference type="eggNOG" id="KOG0381">
    <property type="taxonomic scope" value="Eukaryota"/>
</dbReference>
<keyword evidence="1 3" id="KW-0238">DNA-binding</keyword>
<dbReference type="Pfam" id="PF00505">
    <property type="entry name" value="HMG_box"/>
    <property type="match status" value="1"/>
</dbReference>
<dbReference type="InterPro" id="IPR036910">
    <property type="entry name" value="HMG_box_dom_sf"/>
</dbReference>
<dbReference type="GO" id="GO:0005829">
    <property type="term" value="C:cytosol"/>
    <property type="evidence" value="ECO:0007669"/>
    <property type="project" value="EnsemblFungi"/>
</dbReference>
<organism evidence="6 7">
    <name type="scientific">Scheffersomyces stipitis (strain ATCC 58785 / CBS 6054 / NBRC 10063 / NRRL Y-11545)</name>
    <name type="common">Yeast</name>
    <name type="synonym">Pichia stipitis</name>
    <dbReference type="NCBI Taxonomy" id="322104"/>
    <lineage>
        <taxon>Eukaryota</taxon>
        <taxon>Fungi</taxon>
        <taxon>Dikarya</taxon>
        <taxon>Ascomycota</taxon>
        <taxon>Saccharomycotina</taxon>
        <taxon>Pichiomycetes</taxon>
        <taxon>Debaryomycetaceae</taxon>
        <taxon>Scheffersomyces</taxon>
    </lineage>
</organism>
<dbReference type="GO" id="GO:0033553">
    <property type="term" value="C:rDNA heterochromatin"/>
    <property type="evidence" value="ECO:0007669"/>
    <property type="project" value="EnsemblFungi"/>
</dbReference>
<feature type="region of interest" description="Disordered" evidence="4">
    <location>
        <begin position="195"/>
        <end position="232"/>
    </location>
</feature>
<dbReference type="GeneID" id="4837216"/>
<dbReference type="EMBL" id="CP000496">
    <property type="protein sequence ID" value="ABN65001.2"/>
    <property type="molecule type" value="Genomic_DNA"/>
</dbReference>
<dbReference type="GO" id="GO:0003690">
    <property type="term" value="F:double-stranded DNA binding"/>
    <property type="evidence" value="ECO:0007669"/>
    <property type="project" value="EnsemblFungi"/>
</dbReference>
<dbReference type="InterPro" id="IPR009071">
    <property type="entry name" value="HMG_box_dom"/>
</dbReference>
<dbReference type="Proteomes" id="UP000002258">
    <property type="component" value="Chromosome 2"/>
</dbReference>
<dbReference type="FunCoup" id="A3LP91">
    <property type="interactions" value="305"/>
</dbReference>
<dbReference type="GO" id="GO:2001034">
    <property type="term" value="P:positive regulation of double-strand break repair via nonhomologous end joining"/>
    <property type="evidence" value="ECO:0007669"/>
    <property type="project" value="EnsemblFungi"/>
</dbReference>
<dbReference type="RefSeq" id="XP_001383030.2">
    <property type="nucleotide sequence ID" value="XM_001382993.1"/>
</dbReference>
<accession>A3LP91</accession>
<evidence type="ECO:0000256" key="3">
    <source>
        <dbReference type="PROSITE-ProRule" id="PRU00267"/>
    </source>
</evidence>
<name>A3LP91_PICST</name>
<dbReference type="STRING" id="322104.A3LP91"/>
<dbReference type="GO" id="GO:0044804">
    <property type="term" value="P:nucleophagy"/>
    <property type="evidence" value="ECO:0007669"/>
    <property type="project" value="EnsemblFungi"/>
</dbReference>
<dbReference type="GO" id="GO:0006356">
    <property type="term" value="P:regulation of transcription by RNA polymerase I"/>
    <property type="evidence" value="ECO:0007669"/>
    <property type="project" value="EnsemblFungi"/>
</dbReference>
<dbReference type="InParanoid" id="A3LP91"/>
<dbReference type="GO" id="GO:0006265">
    <property type="term" value="P:DNA topological change"/>
    <property type="evidence" value="ECO:0007669"/>
    <property type="project" value="EnsemblFungi"/>
</dbReference>
<dbReference type="KEGG" id="pic:PICST_66957"/>
<dbReference type="GO" id="GO:0006338">
    <property type="term" value="P:chromatin remodeling"/>
    <property type="evidence" value="ECO:0007669"/>
    <property type="project" value="EnsemblFungi"/>
</dbReference>
<protein>
    <submittedName>
        <fullName evidence="6">High mobility group-like protein</fullName>
    </submittedName>
</protein>
<sequence length="232" mass="26044">MSESFKNAKDSLVASLFELSKSAQDAANATVNFYKLASEEVDDDLIATAAAAAAAVSSVEIPTVPSVGKAKVTKAEKPRKKKVEKDPNAPKKPLTIYFAFSFHTRKSIKDDRERKGLPALSAIDMNEIVKQKWESITPEEKEIWQKKYANELNEYQKEKEKYRLSKEDKPNQVAAVAAEVARAFEPTVDIPLLSSVDAPKKKEKKRKSEKSDKKIEKKSKKDKIVQPIQLQH</sequence>
<dbReference type="PANTHER" id="PTHR46040:SF3">
    <property type="entry name" value="HIGH MOBILITY GROUP PROTEIN 2"/>
    <property type="match status" value="1"/>
</dbReference>
<evidence type="ECO:0000256" key="4">
    <source>
        <dbReference type="SAM" id="MobiDB-lite"/>
    </source>
</evidence>